<dbReference type="InterPro" id="IPR013785">
    <property type="entry name" value="Aldolase_TIM"/>
</dbReference>
<reference evidence="6 7" key="1">
    <citation type="journal article" date="2019" name="Int. J. Syst. Evol. Microbiol.">
        <title>The Global Catalogue of Microorganisms (GCM) 10K type strain sequencing project: providing services to taxonomists for standard genome sequencing and annotation.</title>
        <authorList>
            <consortium name="The Broad Institute Genomics Platform"/>
            <consortium name="The Broad Institute Genome Sequencing Center for Infectious Disease"/>
            <person name="Wu L."/>
            <person name="Ma J."/>
        </authorList>
    </citation>
    <scope>NUCLEOTIDE SEQUENCE [LARGE SCALE GENOMIC DNA]</scope>
    <source>
        <strain evidence="6 7">JCM 4524</strain>
    </source>
</reference>
<dbReference type="SUPFAM" id="SSF102114">
    <property type="entry name" value="Radical SAM enzymes"/>
    <property type="match status" value="1"/>
</dbReference>
<evidence type="ECO:0000256" key="4">
    <source>
        <dbReference type="ARBA" id="ARBA00023014"/>
    </source>
</evidence>
<dbReference type="SFLD" id="SFLDS00029">
    <property type="entry name" value="Radical_SAM"/>
    <property type="match status" value="1"/>
</dbReference>
<evidence type="ECO:0000259" key="5">
    <source>
        <dbReference type="Pfam" id="PF04055"/>
    </source>
</evidence>
<evidence type="ECO:0000256" key="3">
    <source>
        <dbReference type="ARBA" id="ARBA00023004"/>
    </source>
</evidence>
<evidence type="ECO:0000256" key="2">
    <source>
        <dbReference type="ARBA" id="ARBA00022723"/>
    </source>
</evidence>
<dbReference type="EMBL" id="BAAASJ010000044">
    <property type="protein sequence ID" value="GAA2642901.1"/>
    <property type="molecule type" value="Genomic_DNA"/>
</dbReference>
<dbReference type="InterPro" id="IPR007197">
    <property type="entry name" value="rSAM"/>
</dbReference>
<dbReference type="Gene3D" id="3.20.20.70">
    <property type="entry name" value="Aldolase class I"/>
    <property type="match status" value="1"/>
</dbReference>
<keyword evidence="4" id="KW-0411">Iron-sulfur</keyword>
<evidence type="ECO:0000256" key="1">
    <source>
        <dbReference type="ARBA" id="ARBA00022691"/>
    </source>
</evidence>
<keyword evidence="3" id="KW-0408">Iron</keyword>
<keyword evidence="1" id="KW-0949">S-adenosyl-L-methionine</keyword>
<keyword evidence="7" id="KW-1185">Reference proteome</keyword>
<proteinExistence type="predicted"/>
<comment type="caution">
    <text evidence="6">The sequence shown here is derived from an EMBL/GenBank/DDBJ whole genome shotgun (WGS) entry which is preliminary data.</text>
</comment>
<dbReference type="InterPro" id="IPR058240">
    <property type="entry name" value="rSAM_sf"/>
</dbReference>
<name>A0ABN3R4L0_9ACTN</name>
<protein>
    <recommendedName>
        <fullName evidence="5">Radical SAM core domain-containing protein</fullName>
    </recommendedName>
</protein>
<dbReference type="Proteomes" id="UP001500151">
    <property type="component" value="Unassembled WGS sequence"/>
</dbReference>
<feature type="domain" description="Radical SAM core" evidence="5">
    <location>
        <begin position="102"/>
        <end position="269"/>
    </location>
</feature>
<evidence type="ECO:0000313" key="6">
    <source>
        <dbReference type="EMBL" id="GAA2642901.1"/>
    </source>
</evidence>
<organism evidence="6 7">
    <name type="scientific">Streptomyces vastus</name>
    <dbReference type="NCBI Taxonomy" id="285451"/>
    <lineage>
        <taxon>Bacteria</taxon>
        <taxon>Bacillati</taxon>
        <taxon>Actinomycetota</taxon>
        <taxon>Actinomycetes</taxon>
        <taxon>Kitasatosporales</taxon>
        <taxon>Streptomycetaceae</taxon>
        <taxon>Streptomyces</taxon>
    </lineage>
</organism>
<evidence type="ECO:0000313" key="7">
    <source>
        <dbReference type="Proteomes" id="UP001500151"/>
    </source>
</evidence>
<dbReference type="Pfam" id="PF04055">
    <property type="entry name" value="Radical_SAM"/>
    <property type="match status" value="1"/>
</dbReference>
<sequence length="340" mass="37737">MVAEISARGEKAALAAVRKAHEIVHAGRGQHRITDLTKTSFEDVRSSYFRLFVPVKSERMRLPTSLPEFSEFRHHAALSDSPVTAAATLGGHWSEHNLAAITHVAACNFRCSYCYVDYRLLAGDHARRTTAGEIVTNFVDIRRRLAEDGQWLSILRVSGGEPLLAPDLITEVHQELDRRGLLDSCMVKVESNLSALPYSYGRLDRNSRAALRDVSPQITLHATLHAKPGERDWPLVRQGLALAVDLGMDVYPAIGGADWTMADMRALFDALQSVARGLVHRLAVRPFNLSYAERHGRRPALKEAAGRPPSLSASAAWEVLLQERTGDFYLARPRHVIGLR</sequence>
<gene>
    <name evidence="6" type="ORF">GCM10010307_46240</name>
</gene>
<keyword evidence="2" id="KW-0479">Metal-binding</keyword>
<accession>A0ABN3R4L0</accession>